<organism evidence="7 9">
    <name type="scientific">Pogona vitticeps</name>
    <name type="common">central bearded dragon</name>
    <dbReference type="NCBI Taxonomy" id="103695"/>
    <lineage>
        <taxon>Eukaryota</taxon>
        <taxon>Metazoa</taxon>
        <taxon>Chordata</taxon>
        <taxon>Craniata</taxon>
        <taxon>Vertebrata</taxon>
        <taxon>Euteleostomi</taxon>
        <taxon>Lepidosauria</taxon>
        <taxon>Squamata</taxon>
        <taxon>Bifurcata</taxon>
        <taxon>Unidentata</taxon>
        <taxon>Episquamata</taxon>
        <taxon>Toxicofera</taxon>
        <taxon>Iguania</taxon>
        <taxon>Acrodonta</taxon>
        <taxon>Agamidae</taxon>
        <taxon>Amphibolurinae</taxon>
        <taxon>Pogona</taxon>
    </lineage>
</organism>
<dbReference type="RefSeq" id="XP_072833723.1">
    <property type="nucleotide sequence ID" value="XM_072977622.1"/>
</dbReference>
<dbReference type="PANTHER" id="PTHR32035:SF3">
    <property type="entry name" value="SMALL RIBOSOMAL SUBUNIT PROTEIN MS38"/>
    <property type="match status" value="1"/>
</dbReference>
<gene>
    <name evidence="8 9" type="primary">AURKAIP1</name>
</gene>
<evidence type="ECO:0000259" key="6">
    <source>
        <dbReference type="SMART" id="SM01155"/>
    </source>
</evidence>
<evidence type="ECO:0000256" key="3">
    <source>
        <dbReference type="ARBA" id="ARBA00035647"/>
    </source>
</evidence>
<dbReference type="CDD" id="cd23699">
    <property type="entry name" value="At5g63150_CTD"/>
    <property type="match status" value="1"/>
</dbReference>
<dbReference type="SMART" id="SM01155">
    <property type="entry name" value="DUF1713"/>
    <property type="match status" value="1"/>
</dbReference>
<accession>A0ABM5EKP6</accession>
<feature type="domain" description="Ribosomal protein mS38 C-terminal" evidence="6">
    <location>
        <begin position="135"/>
        <end position="168"/>
    </location>
</feature>
<feature type="region of interest" description="Disordered" evidence="5">
    <location>
        <begin position="110"/>
        <end position="130"/>
    </location>
</feature>
<evidence type="ECO:0000256" key="5">
    <source>
        <dbReference type="SAM" id="MobiDB-lite"/>
    </source>
</evidence>
<name>A0ABM5EKP6_9SAUR</name>
<sequence length="211" mass="24422">MLISRLTLQIARASRLAECFLPRLAAPLLTLRPAVLPSYSTLHSSKTGPASQPFLTLEPELEDLLVPRKMSITPLESWLTVKYSLLENEEAVGGGPEQLRYEPASPYELPSAFQSPEEGTEEEDGAGELSRAGIECKKIMKIRRRKMNKHQYKKRMKRNRFLHRKIRITRMRKKQKRFEHELLQYAKRFGLSKLPEGWVTPKLYFGDRNSK</sequence>
<dbReference type="Proteomes" id="UP001652642">
    <property type="component" value="Chromosome 7"/>
</dbReference>
<keyword evidence="2" id="KW-0496">Mitochondrion</keyword>
<evidence type="ECO:0000313" key="9">
    <source>
        <dbReference type="RefSeq" id="XP_072833723.1"/>
    </source>
</evidence>
<dbReference type="GeneID" id="110073128"/>
<dbReference type="PANTHER" id="PTHR32035">
    <property type="entry name" value="AURORA KINASE A-INTERACTING PROTEIN"/>
    <property type="match status" value="1"/>
</dbReference>
<evidence type="ECO:0000313" key="8">
    <source>
        <dbReference type="RefSeq" id="XP_072833722.1"/>
    </source>
</evidence>
<dbReference type="Pfam" id="PF08213">
    <property type="entry name" value="COX24_C"/>
    <property type="match status" value="1"/>
</dbReference>
<comment type="similarity">
    <text evidence="3">Belongs to the mitochondrion-specific ribosomal protein mS38 family.</text>
</comment>
<evidence type="ECO:0000256" key="4">
    <source>
        <dbReference type="ARBA" id="ARBA00035682"/>
    </source>
</evidence>
<reference evidence="8 9" key="1">
    <citation type="submission" date="2025-05" db="UniProtKB">
        <authorList>
            <consortium name="RefSeq"/>
        </authorList>
    </citation>
    <scope>IDENTIFICATION</scope>
</reference>
<dbReference type="RefSeq" id="XP_072833722.1">
    <property type="nucleotide sequence ID" value="XM_072977621.1"/>
</dbReference>
<comment type="subcellular location">
    <subcellularLocation>
        <location evidence="1">Mitochondrion</location>
    </subcellularLocation>
</comment>
<evidence type="ECO:0000256" key="1">
    <source>
        <dbReference type="ARBA" id="ARBA00004173"/>
    </source>
</evidence>
<proteinExistence type="inferred from homology"/>
<keyword evidence="7" id="KW-1185">Reference proteome</keyword>
<dbReference type="InterPro" id="IPR013177">
    <property type="entry name" value="Ribosomal_mS38_C"/>
</dbReference>
<evidence type="ECO:0000256" key="2">
    <source>
        <dbReference type="ARBA" id="ARBA00023128"/>
    </source>
</evidence>
<evidence type="ECO:0000313" key="7">
    <source>
        <dbReference type="Proteomes" id="UP001652642"/>
    </source>
</evidence>
<protein>
    <recommendedName>
        <fullName evidence="4">Small ribosomal subunit protein mS38</fullName>
    </recommendedName>
</protein>